<reference evidence="10" key="5">
    <citation type="submission" date="2025-09" db="UniProtKB">
        <authorList>
            <consortium name="Ensembl"/>
        </authorList>
    </citation>
    <scope>IDENTIFICATION</scope>
</reference>
<feature type="transmembrane region" description="Helical" evidence="8">
    <location>
        <begin position="20"/>
        <end position="41"/>
    </location>
</feature>
<name>A0A4W3HCE7_CALMI</name>
<evidence type="ECO:0000256" key="6">
    <source>
        <dbReference type="ARBA" id="ARBA00023136"/>
    </source>
</evidence>
<reference evidence="11" key="2">
    <citation type="journal article" date="2007" name="PLoS Biol.">
        <title>Survey sequencing and comparative analysis of the elephant shark (Callorhinchus milii) genome.</title>
        <authorList>
            <person name="Venkatesh B."/>
            <person name="Kirkness E.F."/>
            <person name="Loh Y.H."/>
            <person name="Halpern A.L."/>
            <person name="Lee A.P."/>
            <person name="Johnson J."/>
            <person name="Dandona N."/>
            <person name="Viswanathan L.D."/>
            <person name="Tay A."/>
            <person name="Venter J.C."/>
            <person name="Strausberg R.L."/>
            <person name="Brenner S."/>
        </authorList>
    </citation>
    <scope>NUCLEOTIDE SEQUENCE [LARGE SCALE GENOMIC DNA]</scope>
</reference>
<feature type="transmembrane region" description="Helical" evidence="8">
    <location>
        <begin position="53"/>
        <end position="75"/>
    </location>
</feature>
<dbReference type="Proteomes" id="UP000314986">
    <property type="component" value="Unassembled WGS sequence"/>
</dbReference>
<dbReference type="InParanoid" id="A0A4W3HCE7"/>
<evidence type="ECO:0000259" key="9">
    <source>
        <dbReference type="Pfam" id="PF13664"/>
    </source>
</evidence>
<dbReference type="PANTHER" id="PTHR46916:SF2">
    <property type="entry name" value="TRANSMEMBRANE PROTEIN 205"/>
    <property type="match status" value="1"/>
</dbReference>
<reference evidence="11" key="1">
    <citation type="journal article" date="2006" name="Science">
        <title>Ancient noncoding elements conserved in the human genome.</title>
        <authorList>
            <person name="Venkatesh B."/>
            <person name="Kirkness E.F."/>
            <person name="Loh Y.H."/>
            <person name="Halpern A.L."/>
            <person name="Lee A.P."/>
            <person name="Johnson J."/>
            <person name="Dandona N."/>
            <person name="Viswanathan L.D."/>
            <person name="Tay A."/>
            <person name="Venter J.C."/>
            <person name="Strausberg R.L."/>
            <person name="Brenner S."/>
        </authorList>
    </citation>
    <scope>NUCLEOTIDE SEQUENCE [LARGE SCALE GENOMIC DNA]</scope>
</reference>
<proteinExistence type="inferred from homology"/>
<keyword evidence="6 8" id="KW-0472">Membrane</keyword>
<comment type="subcellular location">
    <subcellularLocation>
        <location evidence="1">Membrane</location>
        <topology evidence="1">Multi-pass membrane protein</topology>
    </subcellularLocation>
</comment>
<dbReference type="AlphaFoldDB" id="A0A4W3HCE7"/>
<keyword evidence="4 8" id="KW-0812">Transmembrane</keyword>
<feature type="domain" description="TMEM205-like" evidence="9">
    <location>
        <begin position="18"/>
        <end position="90"/>
    </location>
</feature>
<comment type="similarity">
    <text evidence="2">Belongs to the TMEM205 family.</text>
</comment>
<evidence type="ECO:0000256" key="8">
    <source>
        <dbReference type="SAM" id="Phobius"/>
    </source>
</evidence>
<feature type="compositionally biased region" description="Pro residues" evidence="7">
    <location>
        <begin position="173"/>
        <end position="188"/>
    </location>
</feature>
<keyword evidence="5 8" id="KW-1133">Transmembrane helix</keyword>
<organism evidence="10 11">
    <name type="scientific">Callorhinchus milii</name>
    <name type="common">Ghost shark</name>
    <dbReference type="NCBI Taxonomy" id="7868"/>
    <lineage>
        <taxon>Eukaryota</taxon>
        <taxon>Metazoa</taxon>
        <taxon>Chordata</taxon>
        <taxon>Craniata</taxon>
        <taxon>Vertebrata</taxon>
        <taxon>Chondrichthyes</taxon>
        <taxon>Holocephali</taxon>
        <taxon>Chimaeriformes</taxon>
        <taxon>Callorhinchidae</taxon>
        <taxon>Callorhinchus</taxon>
    </lineage>
</organism>
<feature type="region of interest" description="Disordered" evidence="7">
    <location>
        <begin position="164"/>
        <end position="211"/>
    </location>
</feature>
<evidence type="ECO:0000313" key="11">
    <source>
        <dbReference type="Proteomes" id="UP000314986"/>
    </source>
</evidence>
<evidence type="ECO:0000256" key="7">
    <source>
        <dbReference type="SAM" id="MobiDB-lite"/>
    </source>
</evidence>
<evidence type="ECO:0000256" key="3">
    <source>
        <dbReference type="ARBA" id="ARBA00015041"/>
    </source>
</evidence>
<dbReference type="Ensembl" id="ENSCMIT00000007718.1">
    <property type="protein sequence ID" value="ENSCMIP00000007494.1"/>
    <property type="gene ID" value="ENSCMIG00000004114.1"/>
</dbReference>
<accession>A0A4W3HCE7</accession>
<dbReference type="InterPro" id="IPR025423">
    <property type="entry name" value="TMEM205-like"/>
</dbReference>
<evidence type="ECO:0000256" key="2">
    <source>
        <dbReference type="ARBA" id="ARBA00011001"/>
    </source>
</evidence>
<dbReference type="InterPro" id="IPR042623">
    <property type="entry name" value="TMEM205"/>
</dbReference>
<reference evidence="11" key="3">
    <citation type="journal article" date="2014" name="Nature">
        <title>Elephant shark genome provides unique insights into gnathostome evolution.</title>
        <authorList>
            <consortium name="International Elephant Shark Genome Sequencing Consortium"/>
            <person name="Venkatesh B."/>
            <person name="Lee A.P."/>
            <person name="Ravi V."/>
            <person name="Maurya A.K."/>
            <person name="Lian M.M."/>
            <person name="Swann J.B."/>
            <person name="Ohta Y."/>
            <person name="Flajnik M.F."/>
            <person name="Sutoh Y."/>
            <person name="Kasahara M."/>
            <person name="Hoon S."/>
            <person name="Gangu V."/>
            <person name="Roy S.W."/>
            <person name="Irimia M."/>
            <person name="Korzh V."/>
            <person name="Kondrychyn I."/>
            <person name="Lim Z.W."/>
            <person name="Tay B.H."/>
            <person name="Tohari S."/>
            <person name="Kong K.W."/>
            <person name="Ho S."/>
            <person name="Lorente-Galdos B."/>
            <person name="Quilez J."/>
            <person name="Marques-Bonet T."/>
            <person name="Raney B.J."/>
            <person name="Ingham P.W."/>
            <person name="Tay A."/>
            <person name="Hillier L.W."/>
            <person name="Minx P."/>
            <person name="Boehm T."/>
            <person name="Wilson R.K."/>
            <person name="Brenner S."/>
            <person name="Warren W.C."/>
        </authorList>
    </citation>
    <scope>NUCLEOTIDE SEQUENCE [LARGE SCALE GENOMIC DNA]</scope>
</reference>
<evidence type="ECO:0000256" key="1">
    <source>
        <dbReference type="ARBA" id="ARBA00004141"/>
    </source>
</evidence>
<dbReference type="STRING" id="7868.ENSCMIP00000007494"/>
<dbReference type="PANTHER" id="PTHR46916">
    <property type="entry name" value="TRANSMEMBRANE PROTEIN 205"/>
    <property type="match status" value="1"/>
</dbReference>
<protein>
    <recommendedName>
        <fullName evidence="3">Transmembrane protein 205</fullName>
    </recommendedName>
</protein>
<dbReference type="Pfam" id="PF13664">
    <property type="entry name" value="DUF4149"/>
    <property type="match status" value="1"/>
</dbReference>
<gene>
    <name evidence="10" type="primary">tmem205</name>
</gene>
<keyword evidence="11" id="KW-1185">Reference proteome</keyword>
<evidence type="ECO:0000256" key="4">
    <source>
        <dbReference type="ARBA" id="ARBA00022692"/>
    </source>
</evidence>
<dbReference type="GeneTree" id="ENSGT00990000206908"/>
<evidence type="ECO:0000313" key="10">
    <source>
        <dbReference type="Ensembl" id="ENSCMIP00000007494.1"/>
    </source>
</evidence>
<dbReference type="GO" id="GO:0016020">
    <property type="term" value="C:membrane"/>
    <property type="evidence" value="ECO:0007669"/>
    <property type="project" value="UniProtKB-SubCell"/>
</dbReference>
<evidence type="ECO:0000256" key="5">
    <source>
        <dbReference type="ARBA" id="ARBA00022989"/>
    </source>
</evidence>
<sequence>MPTEGEPTQLVKLTHLTFLSTMWGAQIWMTFVAGTVLRRNVPRHTFGLVQSKLFPYYLFGVLGGSFLSLALYAVYHPREMLSPAESLQVIQCLPSHLARSLSLSRSLPVLSLSLSPSSLSSSSLSLSLCLSPSSLSFLFLSLSLSLPPLSSRHDSRPSFFRPCFQPPSSALPHPNPAPPKPSPPPPRCSDPDPRLFSALGRPPDVKGALQM</sequence>
<reference evidence="10" key="4">
    <citation type="submission" date="2025-08" db="UniProtKB">
        <authorList>
            <consortium name="Ensembl"/>
        </authorList>
    </citation>
    <scope>IDENTIFICATION</scope>
</reference>